<dbReference type="EMBL" id="CM007893">
    <property type="protein sequence ID" value="OTG27577.1"/>
    <property type="molecule type" value="Genomic_DNA"/>
</dbReference>
<proteinExistence type="predicted"/>
<evidence type="ECO:0000313" key="1">
    <source>
        <dbReference type="EMBL" id="OTG27577.1"/>
    </source>
</evidence>
<dbReference type="AlphaFoldDB" id="A0A251UW20"/>
<accession>A0A251UW20</accession>
<reference evidence="2" key="1">
    <citation type="journal article" date="2017" name="Nature">
        <title>The sunflower genome provides insights into oil metabolism, flowering and Asterid evolution.</title>
        <authorList>
            <person name="Badouin H."/>
            <person name="Gouzy J."/>
            <person name="Grassa C.J."/>
            <person name="Murat F."/>
            <person name="Staton S.E."/>
            <person name="Cottret L."/>
            <person name="Lelandais-Briere C."/>
            <person name="Owens G.L."/>
            <person name="Carrere S."/>
            <person name="Mayjonade B."/>
            <person name="Legrand L."/>
            <person name="Gill N."/>
            <person name="Kane N.C."/>
            <person name="Bowers J.E."/>
            <person name="Hubner S."/>
            <person name="Bellec A."/>
            <person name="Berard A."/>
            <person name="Berges H."/>
            <person name="Blanchet N."/>
            <person name="Boniface M.C."/>
            <person name="Brunel D."/>
            <person name="Catrice O."/>
            <person name="Chaidir N."/>
            <person name="Claudel C."/>
            <person name="Donnadieu C."/>
            <person name="Faraut T."/>
            <person name="Fievet G."/>
            <person name="Helmstetter N."/>
            <person name="King M."/>
            <person name="Knapp S.J."/>
            <person name="Lai Z."/>
            <person name="Le Paslier M.C."/>
            <person name="Lippi Y."/>
            <person name="Lorenzon L."/>
            <person name="Mandel J.R."/>
            <person name="Marage G."/>
            <person name="Marchand G."/>
            <person name="Marquand E."/>
            <person name="Bret-Mestries E."/>
            <person name="Morien E."/>
            <person name="Nambeesan S."/>
            <person name="Nguyen T."/>
            <person name="Pegot-Espagnet P."/>
            <person name="Pouilly N."/>
            <person name="Raftis F."/>
            <person name="Sallet E."/>
            <person name="Schiex T."/>
            <person name="Thomas J."/>
            <person name="Vandecasteele C."/>
            <person name="Vares D."/>
            <person name="Vear F."/>
            <person name="Vautrin S."/>
            <person name="Crespi M."/>
            <person name="Mangin B."/>
            <person name="Burke J.M."/>
            <person name="Salse J."/>
            <person name="Munos S."/>
            <person name="Vincourt P."/>
            <person name="Rieseberg L.H."/>
            <person name="Langlade N.B."/>
        </authorList>
    </citation>
    <scope>NUCLEOTIDE SEQUENCE [LARGE SCALE GENOMIC DNA]</scope>
    <source>
        <strain evidence="2">cv. SF193</strain>
    </source>
</reference>
<gene>
    <name evidence="1" type="ORF">HannXRQ_Chr04g0101591</name>
</gene>
<organism evidence="1 2">
    <name type="scientific">Helianthus annuus</name>
    <name type="common">Common sunflower</name>
    <dbReference type="NCBI Taxonomy" id="4232"/>
    <lineage>
        <taxon>Eukaryota</taxon>
        <taxon>Viridiplantae</taxon>
        <taxon>Streptophyta</taxon>
        <taxon>Embryophyta</taxon>
        <taxon>Tracheophyta</taxon>
        <taxon>Spermatophyta</taxon>
        <taxon>Magnoliopsida</taxon>
        <taxon>eudicotyledons</taxon>
        <taxon>Gunneridae</taxon>
        <taxon>Pentapetalae</taxon>
        <taxon>asterids</taxon>
        <taxon>campanulids</taxon>
        <taxon>Asterales</taxon>
        <taxon>Asteraceae</taxon>
        <taxon>Asteroideae</taxon>
        <taxon>Heliantheae alliance</taxon>
        <taxon>Heliantheae</taxon>
        <taxon>Helianthus</taxon>
    </lineage>
</organism>
<evidence type="ECO:0000313" key="2">
    <source>
        <dbReference type="Proteomes" id="UP000215914"/>
    </source>
</evidence>
<dbReference type="Proteomes" id="UP000215914">
    <property type="component" value="Chromosome 4"/>
</dbReference>
<name>A0A251UW20_HELAN</name>
<dbReference type="InParanoid" id="A0A251UW20"/>
<sequence>MYNTICKAKQDGSEGYDEVTVLECQTDRCNKRTVLSVPSSNSCSGLYRDCHFDVV</sequence>
<protein>
    <submittedName>
        <fullName evidence="1">Uncharacterized protein</fullName>
    </submittedName>
</protein>
<keyword evidence="2" id="KW-1185">Reference proteome</keyword>